<dbReference type="GeneID" id="68849633"/>
<gene>
    <name evidence="1" type="ORF">SIAM614_00347</name>
</gene>
<evidence type="ECO:0008006" key="3">
    <source>
        <dbReference type="Google" id="ProtNLM"/>
    </source>
</evidence>
<dbReference type="SUPFAM" id="SSF81301">
    <property type="entry name" value="Nucleotidyltransferase"/>
    <property type="match status" value="1"/>
</dbReference>
<dbReference type="eggNOG" id="COG2320">
    <property type="taxonomic scope" value="Bacteria"/>
</dbReference>
<dbReference type="InterPro" id="IPR007344">
    <property type="entry name" value="GrpB/CoaE"/>
</dbReference>
<accession>A0P2J2</accession>
<reference evidence="1 2" key="1">
    <citation type="submission" date="2006-05" db="EMBL/GenBank/DDBJ databases">
        <authorList>
            <person name="King G."/>
            <person name="Ferriera S."/>
            <person name="Johnson J."/>
            <person name="Kravitz S."/>
            <person name="Beeson K."/>
            <person name="Sutton G."/>
            <person name="Rogers Y.-H."/>
            <person name="Friedman R."/>
            <person name="Frazier M."/>
            <person name="Venter J.C."/>
        </authorList>
    </citation>
    <scope>NUCLEOTIDE SEQUENCE [LARGE SCALE GENOMIC DNA]</scope>
    <source>
        <strain evidence="2">ATCC 25650 / DSM 13394 / JCM 20685 / NBRC 16684 / NCIMB 2208 / IAM 12614 / B1</strain>
    </source>
</reference>
<dbReference type="InterPro" id="IPR043519">
    <property type="entry name" value="NT_sf"/>
</dbReference>
<dbReference type="AlphaFoldDB" id="A0P2J2"/>
<protein>
    <recommendedName>
        <fullName evidence="3">GrpB family protein</fullName>
    </recommendedName>
</protein>
<evidence type="ECO:0000313" key="2">
    <source>
        <dbReference type="Proteomes" id="UP000004848"/>
    </source>
</evidence>
<dbReference type="PANTHER" id="PTHR34822:SF1">
    <property type="entry name" value="GRPB FAMILY PROTEIN"/>
    <property type="match status" value="1"/>
</dbReference>
<dbReference type="EMBL" id="AAUW01000027">
    <property type="protein sequence ID" value="EAV40645.1"/>
    <property type="molecule type" value="Genomic_DNA"/>
</dbReference>
<name>A0P2J2_ROSAI</name>
<dbReference type="PANTHER" id="PTHR34822">
    <property type="entry name" value="GRPB DOMAIN PROTEIN (AFU_ORTHOLOGUE AFUA_1G01530)"/>
    <property type="match status" value="1"/>
</dbReference>
<dbReference type="RefSeq" id="WP_006939581.1">
    <property type="nucleotide sequence ID" value="NZ_AAUW01000027.1"/>
</dbReference>
<dbReference type="Gene3D" id="3.30.460.10">
    <property type="entry name" value="Beta Polymerase, domain 2"/>
    <property type="match status" value="1"/>
</dbReference>
<evidence type="ECO:0000313" key="1">
    <source>
        <dbReference type="EMBL" id="EAV40645.1"/>
    </source>
</evidence>
<dbReference type="OrthoDB" id="9799092at2"/>
<organism evidence="1 2">
    <name type="scientific">Roseibium aggregatum (strain ATCC 25650 / DSM 13394 / JCM 20685 / NBRC 16684 / NCIMB 2208 / IAM 12614 / B1)</name>
    <name type="common">Stappia aggregata</name>
    <dbReference type="NCBI Taxonomy" id="384765"/>
    <lineage>
        <taxon>Bacteria</taxon>
        <taxon>Pseudomonadati</taxon>
        <taxon>Pseudomonadota</taxon>
        <taxon>Alphaproteobacteria</taxon>
        <taxon>Hyphomicrobiales</taxon>
        <taxon>Stappiaceae</taxon>
        <taxon>Roseibium</taxon>
    </lineage>
</organism>
<dbReference type="Proteomes" id="UP000004848">
    <property type="component" value="Unassembled WGS sequence"/>
</dbReference>
<dbReference type="Pfam" id="PF04229">
    <property type="entry name" value="GrpB"/>
    <property type="match status" value="1"/>
</dbReference>
<comment type="caution">
    <text evidence="1">The sequence shown here is derived from an EMBL/GenBank/DDBJ whole genome shotgun (WGS) entry which is preliminary data.</text>
</comment>
<sequence length="167" mass="18570">MKDEPAFNLVDTQDASLRAERLFNEVRLLVAAAVPIADIRHIGATAVPGCLTKGDLDIVVRVLADKFEQADQALSLLFPRNFGSIRTSTFSAFEDSAKAPHLGVQLVAIDGPHDFFHQFAEALKMSPELLQAYNELKMEFAGRDKTTYRRAKDAFIEKALAGYCRRK</sequence>
<proteinExistence type="predicted"/>